<feature type="domain" description="USP" evidence="8">
    <location>
        <begin position="134"/>
        <end position="454"/>
    </location>
</feature>
<dbReference type="PROSITE" id="PS50235">
    <property type="entry name" value="USP_3"/>
    <property type="match status" value="1"/>
</dbReference>
<keyword evidence="5 7" id="KW-0378">Hydrolase</keyword>
<dbReference type="GO" id="GO:0031647">
    <property type="term" value="P:regulation of protein stability"/>
    <property type="evidence" value="ECO:0007669"/>
    <property type="project" value="TreeGrafter"/>
</dbReference>
<keyword evidence="3 7" id="KW-0645">Protease</keyword>
<dbReference type="EMBL" id="JH992965">
    <property type="protein sequence ID" value="EKX55348.1"/>
    <property type="molecule type" value="Genomic_DNA"/>
</dbReference>
<reference evidence="9 11" key="1">
    <citation type="journal article" date="2012" name="Nature">
        <title>Algal genomes reveal evolutionary mosaicism and the fate of nucleomorphs.</title>
        <authorList>
            <consortium name="DOE Joint Genome Institute"/>
            <person name="Curtis B.A."/>
            <person name="Tanifuji G."/>
            <person name="Burki F."/>
            <person name="Gruber A."/>
            <person name="Irimia M."/>
            <person name="Maruyama S."/>
            <person name="Arias M.C."/>
            <person name="Ball S.G."/>
            <person name="Gile G.H."/>
            <person name="Hirakawa Y."/>
            <person name="Hopkins J.F."/>
            <person name="Kuo A."/>
            <person name="Rensing S.A."/>
            <person name="Schmutz J."/>
            <person name="Symeonidi A."/>
            <person name="Elias M."/>
            <person name="Eveleigh R.J."/>
            <person name="Herman E.K."/>
            <person name="Klute M.J."/>
            <person name="Nakayama T."/>
            <person name="Obornik M."/>
            <person name="Reyes-Prieto A."/>
            <person name="Armbrust E.V."/>
            <person name="Aves S.J."/>
            <person name="Beiko R.G."/>
            <person name="Coutinho P."/>
            <person name="Dacks J.B."/>
            <person name="Durnford D.G."/>
            <person name="Fast N.M."/>
            <person name="Green B.R."/>
            <person name="Grisdale C.J."/>
            <person name="Hempel F."/>
            <person name="Henrissat B."/>
            <person name="Hoppner M.P."/>
            <person name="Ishida K."/>
            <person name="Kim E."/>
            <person name="Koreny L."/>
            <person name="Kroth P.G."/>
            <person name="Liu Y."/>
            <person name="Malik S.B."/>
            <person name="Maier U.G."/>
            <person name="McRose D."/>
            <person name="Mock T."/>
            <person name="Neilson J.A."/>
            <person name="Onodera N.T."/>
            <person name="Poole A.M."/>
            <person name="Pritham E.J."/>
            <person name="Richards T.A."/>
            <person name="Rocap G."/>
            <person name="Roy S.W."/>
            <person name="Sarai C."/>
            <person name="Schaack S."/>
            <person name="Shirato S."/>
            <person name="Slamovits C.H."/>
            <person name="Spencer D.F."/>
            <person name="Suzuki S."/>
            <person name="Worden A.Z."/>
            <person name="Zauner S."/>
            <person name="Barry K."/>
            <person name="Bell C."/>
            <person name="Bharti A.K."/>
            <person name="Crow J.A."/>
            <person name="Grimwood J."/>
            <person name="Kramer R."/>
            <person name="Lindquist E."/>
            <person name="Lucas S."/>
            <person name="Salamov A."/>
            <person name="McFadden G.I."/>
            <person name="Lane C.E."/>
            <person name="Keeling P.J."/>
            <person name="Gray M.W."/>
            <person name="Grigoriev I.V."/>
            <person name="Archibald J.M."/>
        </authorList>
    </citation>
    <scope>NUCLEOTIDE SEQUENCE</scope>
    <source>
        <strain evidence="9 11">CCMP2712</strain>
    </source>
</reference>
<reference evidence="11" key="2">
    <citation type="submission" date="2012-11" db="EMBL/GenBank/DDBJ databases">
        <authorList>
            <person name="Kuo A."/>
            <person name="Curtis B.A."/>
            <person name="Tanifuji G."/>
            <person name="Burki F."/>
            <person name="Gruber A."/>
            <person name="Irimia M."/>
            <person name="Maruyama S."/>
            <person name="Arias M.C."/>
            <person name="Ball S.G."/>
            <person name="Gile G.H."/>
            <person name="Hirakawa Y."/>
            <person name="Hopkins J.F."/>
            <person name="Rensing S.A."/>
            <person name="Schmutz J."/>
            <person name="Symeonidi A."/>
            <person name="Elias M."/>
            <person name="Eveleigh R.J."/>
            <person name="Herman E.K."/>
            <person name="Klute M.J."/>
            <person name="Nakayama T."/>
            <person name="Obornik M."/>
            <person name="Reyes-Prieto A."/>
            <person name="Armbrust E.V."/>
            <person name="Aves S.J."/>
            <person name="Beiko R.G."/>
            <person name="Coutinho P."/>
            <person name="Dacks J.B."/>
            <person name="Durnford D.G."/>
            <person name="Fast N.M."/>
            <person name="Green B.R."/>
            <person name="Grisdale C."/>
            <person name="Hempe F."/>
            <person name="Henrissat B."/>
            <person name="Hoppner M.P."/>
            <person name="Ishida K.-I."/>
            <person name="Kim E."/>
            <person name="Koreny L."/>
            <person name="Kroth P.G."/>
            <person name="Liu Y."/>
            <person name="Malik S.-B."/>
            <person name="Maier U.G."/>
            <person name="McRose D."/>
            <person name="Mock T."/>
            <person name="Neilson J.A."/>
            <person name="Onodera N.T."/>
            <person name="Poole A.M."/>
            <person name="Pritham E.J."/>
            <person name="Richards T.A."/>
            <person name="Rocap G."/>
            <person name="Roy S.W."/>
            <person name="Sarai C."/>
            <person name="Schaack S."/>
            <person name="Shirato S."/>
            <person name="Slamovits C.H."/>
            <person name="Spencer D.F."/>
            <person name="Suzuki S."/>
            <person name="Worden A.Z."/>
            <person name="Zauner S."/>
            <person name="Barry K."/>
            <person name="Bell C."/>
            <person name="Bharti A.K."/>
            <person name="Crow J.A."/>
            <person name="Grimwood J."/>
            <person name="Kramer R."/>
            <person name="Lindquist E."/>
            <person name="Lucas S."/>
            <person name="Salamov A."/>
            <person name="McFadden G.I."/>
            <person name="Lane C.E."/>
            <person name="Keeling P.J."/>
            <person name="Gray M.W."/>
            <person name="Grigoriev I.V."/>
            <person name="Archibald J.M."/>
        </authorList>
    </citation>
    <scope>NUCLEOTIDE SEQUENCE</scope>
    <source>
        <strain evidence="11">CCMP2712</strain>
    </source>
</reference>
<evidence type="ECO:0000256" key="6">
    <source>
        <dbReference type="ARBA" id="ARBA00022807"/>
    </source>
</evidence>
<dbReference type="InterPro" id="IPR018200">
    <property type="entry name" value="USP_CS"/>
</dbReference>
<dbReference type="PaxDb" id="55529-EKX55348"/>
<protein>
    <recommendedName>
        <fullName evidence="7">Ubiquitin carboxyl-terminal hydrolase</fullName>
        <ecNumber evidence="7">3.4.19.12</ecNumber>
    </recommendedName>
</protein>
<dbReference type="InterPro" id="IPR001394">
    <property type="entry name" value="Peptidase_C19_UCH"/>
</dbReference>
<sequence>MKIQIACLTNKALAALQLEKYKEAFACCSLALEMEPTNFKALYRRAFAWRGLGSLQDARDDLVSALQVQPSNEDASSALQAITAEMEQQESSMNVNAANSENVNMEGGQEEENLSTSSLCSSISSARKIKHKIAGLRNEGATCYLNAVLQTLFHLPALRKAVYRIPTVEPQGGDLPSVSLALQRLFWNLQKSPAPQSTTELLVSFGWDSADSLMQQDISDFCHMLFDIVEEGMKNSTVEGEITKLLGVKVQYTDSVESVGWSKQREDVSMVTLLHGIRESRNVLKSLELLTKPEIIEGYDTEVHGKQTVHRTLRFKELPPILLLNINRIEFCPIAFEPIKINDRFEFPAELDMSQFTVKEEGTESSCAIYSLCSVIVHMGSANMGHYVAYCRPAGEQGKWFCFDDDHVTEVAEDEAIENNFGNDNSPSLPAGGIYMRSVLQKMRSAYMLCYIRTDCFDQVMNTTGLEEEVPQHVKEGTAAAVGFSLPISITVLTPDGEFSRFGEEEEDAGEEELETIEGGDVPVNDTLAGERRRRVVRGQPINLTISSPESKTVAHILNDMVLAADSSGNPIQPPSVQEFLGGEVEQVPLAADANAMADEGKEGEARKNSSEIAPLEAPSLKLCLTSVRNHMIQCIYPEEERASEVDVSFLLRAEWYDDQPQANKVHVMHFEVDPSSEGDAELMGATRRVVEKAAAGGELAYRRFGDPCVFTLYQQETVRSARRRIASLLRLPDENFEIAWVTWGRDPVFMINEDDPILPDERILAQHWLGVLHRDGGEGPEAQDFWAATASLVQGGKTTQAGVKMRAG</sequence>
<evidence type="ECO:0000259" key="8">
    <source>
        <dbReference type="PROSITE" id="PS50235"/>
    </source>
</evidence>
<dbReference type="SMART" id="SM00028">
    <property type="entry name" value="TPR"/>
    <property type="match status" value="2"/>
</dbReference>
<organism evidence="9">
    <name type="scientific">Guillardia theta (strain CCMP2712)</name>
    <name type="common">Cryptophyte</name>
    <dbReference type="NCBI Taxonomy" id="905079"/>
    <lineage>
        <taxon>Eukaryota</taxon>
        <taxon>Cryptophyceae</taxon>
        <taxon>Pyrenomonadales</taxon>
        <taxon>Geminigeraceae</taxon>
        <taxon>Guillardia</taxon>
    </lineage>
</organism>
<keyword evidence="6 7" id="KW-0788">Thiol protease</keyword>
<evidence type="ECO:0000256" key="4">
    <source>
        <dbReference type="ARBA" id="ARBA00022786"/>
    </source>
</evidence>
<dbReference type="PANTHER" id="PTHR24006">
    <property type="entry name" value="UBIQUITIN CARBOXYL-TERMINAL HYDROLASE"/>
    <property type="match status" value="1"/>
</dbReference>
<dbReference type="KEGG" id="gtt:GUITHDRAFT_99131"/>
<dbReference type="GO" id="GO:0005634">
    <property type="term" value="C:nucleus"/>
    <property type="evidence" value="ECO:0007669"/>
    <property type="project" value="TreeGrafter"/>
</dbReference>
<dbReference type="PROSITE" id="PS00973">
    <property type="entry name" value="USP_2"/>
    <property type="match status" value="1"/>
</dbReference>
<dbReference type="Pfam" id="PF00443">
    <property type="entry name" value="UCH"/>
    <property type="match status" value="1"/>
</dbReference>
<dbReference type="InterPro" id="IPR050164">
    <property type="entry name" value="Peptidase_C19"/>
</dbReference>
<dbReference type="GO" id="GO:0004843">
    <property type="term" value="F:cysteine-type deubiquitinase activity"/>
    <property type="evidence" value="ECO:0007669"/>
    <property type="project" value="UniProtKB-UniRule"/>
</dbReference>
<dbReference type="Gene3D" id="3.90.70.10">
    <property type="entry name" value="Cysteine proteinases"/>
    <property type="match status" value="1"/>
</dbReference>
<dbReference type="AlphaFoldDB" id="L1K4S8"/>
<dbReference type="InterPro" id="IPR028889">
    <property type="entry name" value="USP"/>
</dbReference>
<reference evidence="10" key="3">
    <citation type="submission" date="2016-03" db="UniProtKB">
        <authorList>
            <consortium name="EnsemblProtists"/>
        </authorList>
    </citation>
    <scope>IDENTIFICATION</scope>
</reference>
<keyword evidence="4 7" id="KW-0833">Ubl conjugation pathway</keyword>
<dbReference type="InterPro" id="IPR011990">
    <property type="entry name" value="TPR-like_helical_dom_sf"/>
</dbReference>
<dbReference type="STRING" id="905079.L1K4S8"/>
<keyword evidence="11" id="KW-1185">Reference proteome</keyword>
<evidence type="ECO:0000256" key="7">
    <source>
        <dbReference type="RuleBase" id="RU366025"/>
    </source>
</evidence>
<dbReference type="HOGENOM" id="CLU_348657_0_0_1"/>
<dbReference type="PROSITE" id="PS00972">
    <property type="entry name" value="USP_1"/>
    <property type="match status" value="1"/>
</dbReference>
<dbReference type="InterPro" id="IPR038765">
    <property type="entry name" value="Papain-like_cys_pep_sf"/>
</dbReference>
<evidence type="ECO:0000313" key="11">
    <source>
        <dbReference type="Proteomes" id="UP000011087"/>
    </source>
</evidence>
<dbReference type="RefSeq" id="XP_005842328.1">
    <property type="nucleotide sequence ID" value="XM_005842271.1"/>
</dbReference>
<name>L1K4S8_GUITC</name>
<comment type="catalytic activity">
    <reaction evidence="1 7">
        <text>Thiol-dependent hydrolysis of ester, thioester, amide, peptide and isopeptide bonds formed by the C-terminal Gly of ubiquitin (a 76-residue protein attached to proteins as an intracellular targeting signal).</text>
        <dbReference type="EC" id="3.4.19.12"/>
    </reaction>
</comment>
<proteinExistence type="inferred from homology"/>
<dbReference type="GO" id="GO:0006508">
    <property type="term" value="P:proteolysis"/>
    <property type="evidence" value="ECO:0007669"/>
    <property type="project" value="UniProtKB-KW"/>
</dbReference>
<dbReference type="Pfam" id="PF14533">
    <property type="entry name" value="USP7_C2"/>
    <property type="match status" value="1"/>
</dbReference>
<evidence type="ECO:0000256" key="2">
    <source>
        <dbReference type="ARBA" id="ARBA00009085"/>
    </source>
</evidence>
<dbReference type="eggNOG" id="KOG0543">
    <property type="taxonomic scope" value="Eukaryota"/>
</dbReference>
<dbReference type="GO" id="GO:0016579">
    <property type="term" value="P:protein deubiquitination"/>
    <property type="evidence" value="ECO:0007669"/>
    <property type="project" value="InterPro"/>
</dbReference>
<dbReference type="Gene3D" id="1.25.40.10">
    <property type="entry name" value="Tetratricopeptide repeat domain"/>
    <property type="match status" value="1"/>
</dbReference>
<dbReference type="Proteomes" id="UP000011087">
    <property type="component" value="Unassembled WGS sequence"/>
</dbReference>
<evidence type="ECO:0000313" key="9">
    <source>
        <dbReference type="EMBL" id="EKX55348.1"/>
    </source>
</evidence>
<evidence type="ECO:0000313" key="10">
    <source>
        <dbReference type="EnsemblProtists" id="EKX55348"/>
    </source>
</evidence>
<dbReference type="eggNOG" id="KOG1863">
    <property type="taxonomic scope" value="Eukaryota"/>
</dbReference>
<comment type="similarity">
    <text evidence="2 7">Belongs to the peptidase C19 family.</text>
</comment>
<evidence type="ECO:0000256" key="5">
    <source>
        <dbReference type="ARBA" id="ARBA00022801"/>
    </source>
</evidence>
<evidence type="ECO:0000256" key="1">
    <source>
        <dbReference type="ARBA" id="ARBA00000707"/>
    </source>
</evidence>
<evidence type="ECO:0000256" key="3">
    <source>
        <dbReference type="ARBA" id="ARBA00022670"/>
    </source>
</evidence>
<gene>
    <name evidence="9" type="ORF">GUITHDRAFT_99131</name>
</gene>
<dbReference type="SUPFAM" id="SSF48452">
    <property type="entry name" value="TPR-like"/>
    <property type="match status" value="1"/>
</dbReference>
<dbReference type="SUPFAM" id="SSF54001">
    <property type="entry name" value="Cysteine proteinases"/>
    <property type="match status" value="1"/>
</dbReference>
<dbReference type="GO" id="GO:0005829">
    <property type="term" value="C:cytosol"/>
    <property type="evidence" value="ECO:0007669"/>
    <property type="project" value="TreeGrafter"/>
</dbReference>
<dbReference type="EnsemblProtists" id="EKX55348">
    <property type="protein sequence ID" value="EKX55348"/>
    <property type="gene ID" value="GUITHDRAFT_99131"/>
</dbReference>
<dbReference type="InterPro" id="IPR019734">
    <property type="entry name" value="TPR_rpt"/>
</dbReference>
<dbReference type="OrthoDB" id="289038at2759"/>
<accession>L1K4S8</accession>
<dbReference type="GeneID" id="17311902"/>
<dbReference type="PANTHER" id="PTHR24006:SF644">
    <property type="entry name" value="UBIQUITIN CARBOXYL-TERMINAL HYDROLASE 7"/>
    <property type="match status" value="1"/>
</dbReference>
<dbReference type="InterPro" id="IPR029346">
    <property type="entry name" value="USP_C"/>
</dbReference>
<dbReference type="EC" id="3.4.19.12" evidence="7"/>